<dbReference type="GO" id="GO:0050568">
    <property type="term" value="F:protein-glutamine glutaminase activity"/>
    <property type="evidence" value="ECO:0007669"/>
    <property type="project" value="UniProtKB-UniRule"/>
</dbReference>
<keyword evidence="4" id="KW-0472">Membrane</keyword>
<dbReference type="InterPro" id="IPR011324">
    <property type="entry name" value="Cytotoxic_necrot_fac-like_cat"/>
</dbReference>
<comment type="catalytic activity">
    <reaction evidence="3">
        <text>L-glutaminyl-[protein] + H2O = L-glutamyl-[protein] + NH4(+)</text>
        <dbReference type="Rhea" id="RHEA:16441"/>
        <dbReference type="Rhea" id="RHEA-COMP:10207"/>
        <dbReference type="Rhea" id="RHEA-COMP:10208"/>
        <dbReference type="ChEBI" id="CHEBI:15377"/>
        <dbReference type="ChEBI" id="CHEBI:28938"/>
        <dbReference type="ChEBI" id="CHEBI:29973"/>
        <dbReference type="ChEBI" id="CHEBI:30011"/>
        <dbReference type="EC" id="3.5.1.44"/>
    </reaction>
</comment>
<comment type="similarity">
    <text evidence="3">Belongs to the CheD family.</text>
</comment>
<dbReference type="GO" id="GO:0006935">
    <property type="term" value="P:chemotaxis"/>
    <property type="evidence" value="ECO:0007669"/>
    <property type="project" value="UniProtKB-UniRule"/>
</dbReference>
<dbReference type="SUPFAM" id="SSF64438">
    <property type="entry name" value="CNF1/YfiH-like putative cysteine hydrolases"/>
    <property type="match status" value="1"/>
</dbReference>
<keyword evidence="2 3" id="KW-0378">Hydrolase</keyword>
<evidence type="ECO:0000256" key="2">
    <source>
        <dbReference type="ARBA" id="ARBA00022801"/>
    </source>
</evidence>
<feature type="transmembrane region" description="Helical" evidence="4">
    <location>
        <begin position="20"/>
        <end position="42"/>
    </location>
</feature>
<organism evidence="5 6">
    <name type="scientific">Rhodocytophaga rosea</name>
    <dbReference type="NCBI Taxonomy" id="2704465"/>
    <lineage>
        <taxon>Bacteria</taxon>
        <taxon>Pseudomonadati</taxon>
        <taxon>Bacteroidota</taxon>
        <taxon>Cytophagia</taxon>
        <taxon>Cytophagales</taxon>
        <taxon>Rhodocytophagaceae</taxon>
        <taxon>Rhodocytophaga</taxon>
    </lineage>
</organism>
<evidence type="ECO:0000313" key="6">
    <source>
        <dbReference type="Proteomes" id="UP000480178"/>
    </source>
</evidence>
<accession>A0A6C0GI27</accession>
<dbReference type="PANTHER" id="PTHR35147:SF3">
    <property type="entry name" value="CHEMORECEPTOR GLUTAMINE DEAMIDASE CHED 1-RELATED"/>
    <property type="match status" value="1"/>
</dbReference>
<keyword evidence="1 3" id="KW-0145">Chemotaxis</keyword>
<dbReference type="CDD" id="cd16352">
    <property type="entry name" value="CheD"/>
    <property type="match status" value="1"/>
</dbReference>
<dbReference type="InterPro" id="IPR038592">
    <property type="entry name" value="CheD-like_sf"/>
</dbReference>
<keyword evidence="4" id="KW-0812">Transmembrane</keyword>
<dbReference type="EMBL" id="CP048222">
    <property type="protein sequence ID" value="QHT67721.1"/>
    <property type="molecule type" value="Genomic_DNA"/>
</dbReference>
<dbReference type="AlphaFoldDB" id="A0A6C0GI27"/>
<dbReference type="Gene3D" id="3.30.1330.200">
    <property type="match status" value="1"/>
</dbReference>
<protein>
    <recommendedName>
        <fullName evidence="3">Probable chemoreceptor glutamine deamidase CheD</fullName>
        <ecNumber evidence="3">3.5.1.44</ecNumber>
    </recommendedName>
</protein>
<name>A0A6C0GI27_9BACT</name>
<comment type="function">
    <text evidence="3">Probably deamidates glutamine residues to glutamate on methyl-accepting chemotaxis receptors (MCPs), playing an important role in chemotaxis.</text>
</comment>
<sequence>MNLTSGENTIREFVLQMGDIKVSAGSGIFTCFGLGSCVGLFLHDRVHKIGGGAHIMFPDYHARTVIQAKSYYAEPAIEEVLKQMKEAGADLEKLRAKLVGGAQVMDAKLLDMGFQNTHAIRNALTRYKIYIAAADLGGYTSRTARFKIADGSLSVTSQTNTYII</sequence>
<dbReference type="KEGG" id="rhoz:GXP67_14310"/>
<reference evidence="5 6" key="1">
    <citation type="submission" date="2020-01" db="EMBL/GenBank/DDBJ databases">
        <authorList>
            <person name="Kim M.K."/>
        </authorList>
    </citation>
    <scope>NUCLEOTIDE SEQUENCE [LARGE SCALE GENOMIC DNA]</scope>
    <source>
        <strain evidence="5 6">172606-1</strain>
    </source>
</reference>
<evidence type="ECO:0000256" key="4">
    <source>
        <dbReference type="SAM" id="Phobius"/>
    </source>
</evidence>
<evidence type="ECO:0000313" key="5">
    <source>
        <dbReference type="EMBL" id="QHT67721.1"/>
    </source>
</evidence>
<dbReference type="PANTHER" id="PTHR35147">
    <property type="entry name" value="CHEMORECEPTOR GLUTAMINE DEAMIDASE CHED-RELATED"/>
    <property type="match status" value="1"/>
</dbReference>
<keyword evidence="4" id="KW-1133">Transmembrane helix</keyword>
<evidence type="ECO:0000256" key="1">
    <source>
        <dbReference type="ARBA" id="ARBA00022500"/>
    </source>
</evidence>
<proteinExistence type="inferred from homology"/>
<dbReference type="HAMAP" id="MF_01440">
    <property type="entry name" value="CheD"/>
    <property type="match status" value="1"/>
</dbReference>
<keyword evidence="6" id="KW-1185">Reference proteome</keyword>
<gene>
    <name evidence="3" type="primary">cheD</name>
    <name evidence="5" type="ORF">GXP67_14310</name>
</gene>
<dbReference type="RefSeq" id="WP_162443744.1">
    <property type="nucleotide sequence ID" value="NZ_CP048222.1"/>
</dbReference>
<dbReference type="EC" id="3.5.1.44" evidence="3"/>
<dbReference type="Pfam" id="PF03975">
    <property type="entry name" value="CheD"/>
    <property type="match status" value="1"/>
</dbReference>
<dbReference type="Proteomes" id="UP000480178">
    <property type="component" value="Chromosome"/>
</dbReference>
<evidence type="ECO:0000256" key="3">
    <source>
        <dbReference type="HAMAP-Rule" id="MF_01440"/>
    </source>
</evidence>
<dbReference type="InterPro" id="IPR005659">
    <property type="entry name" value="Chemorcpt_Glu_NH3ase_CheD"/>
</dbReference>